<dbReference type="Pfam" id="PF01594">
    <property type="entry name" value="AI-2E_transport"/>
    <property type="match status" value="1"/>
</dbReference>
<dbReference type="eggNOG" id="COG0628">
    <property type="taxonomic scope" value="Bacteria"/>
</dbReference>
<evidence type="ECO:0000313" key="8">
    <source>
        <dbReference type="Proteomes" id="UP000000370"/>
    </source>
</evidence>
<protein>
    <submittedName>
        <fullName evidence="7">Sporulation integral membrane protein YtvI</fullName>
    </submittedName>
</protein>
<dbReference type="NCBIfam" id="TIGR02872">
    <property type="entry name" value="spore_ytvI"/>
    <property type="match status" value="1"/>
</dbReference>
<feature type="transmembrane region" description="Helical" evidence="6">
    <location>
        <begin position="309"/>
        <end position="334"/>
    </location>
</feature>
<dbReference type="Proteomes" id="UP000000370">
    <property type="component" value="Chromosome"/>
</dbReference>
<evidence type="ECO:0000313" key="7">
    <source>
        <dbReference type="EMBL" id="ABX44185.1"/>
    </source>
</evidence>
<dbReference type="KEGG" id="cpy:Cphy_3838"/>
<evidence type="ECO:0000256" key="4">
    <source>
        <dbReference type="ARBA" id="ARBA00022989"/>
    </source>
</evidence>
<organism evidence="7 8">
    <name type="scientific">Lachnoclostridium phytofermentans (strain ATCC 700394 / DSM 18823 / ISDg)</name>
    <name type="common">Clostridium phytofermentans</name>
    <dbReference type="NCBI Taxonomy" id="357809"/>
    <lineage>
        <taxon>Bacteria</taxon>
        <taxon>Bacillati</taxon>
        <taxon>Bacillota</taxon>
        <taxon>Clostridia</taxon>
        <taxon>Lachnospirales</taxon>
        <taxon>Lachnospiraceae</taxon>
    </lineage>
</organism>
<dbReference type="GO" id="GO:0016020">
    <property type="term" value="C:membrane"/>
    <property type="evidence" value="ECO:0007669"/>
    <property type="project" value="UniProtKB-SubCell"/>
</dbReference>
<dbReference type="EMBL" id="CP000885">
    <property type="protein sequence ID" value="ABX44185.1"/>
    <property type="molecule type" value="Genomic_DNA"/>
</dbReference>
<keyword evidence="8" id="KW-1185">Reference proteome</keyword>
<reference evidence="8" key="1">
    <citation type="submission" date="2007-11" db="EMBL/GenBank/DDBJ databases">
        <title>Complete genome sequence of Clostridium phytofermentans ISDg.</title>
        <authorList>
            <person name="Leschine S.B."/>
            <person name="Warnick T.A."/>
            <person name="Blanchard J.L."/>
            <person name="Schnell D.J."/>
            <person name="Petit E.L."/>
            <person name="LaTouf W.G."/>
            <person name="Copeland A."/>
            <person name="Lucas S."/>
            <person name="Lapidus A."/>
            <person name="Barry K."/>
            <person name="Glavina del Rio T."/>
            <person name="Dalin E."/>
            <person name="Tice H."/>
            <person name="Pitluck S."/>
            <person name="Kiss H."/>
            <person name="Brettin T."/>
            <person name="Bruce D."/>
            <person name="Detter J.C."/>
            <person name="Han C."/>
            <person name="Kuske C."/>
            <person name="Schmutz J."/>
            <person name="Larimer F."/>
            <person name="Land M."/>
            <person name="Hauser L."/>
            <person name="Kyrpides N."/>
            <person name="Kim E.A."/>
            <person name="Richardson P."/>
        </authorList>
    </citation>
    <scope>NUCLEOTIDE SEQUENCE [LARGE SCALE GENOMIC DNA]</scope>
    <source>
        <strain evidence="8">ATCC 700394 / DSM 18823 / ISDg</strain>
    </source>
</reference>
<dbReference type="AlphaFoldDB" id="A9KL36"/>
<dbReference type="GO" id="GO:0055085">
    <property type="term" value="P:transmembrane transport"/>
    <property type="evidence" value="ECO:0007669"/>
    <property type="project" value="TreeGrafter"/>
</dbReference>
<feature type="transmembrane region" description="Helical" evidence="6">
    <location>
        <begin position="155"/>
        <end position="177"/>
    </location>
</feature>
<feature type="transmembrane region" description="Helical" evidence="6">
    <location>
        <begin position="238"/>
        <end position="260"/>
    </location>
</feature>
<dbReference type="STRING" id="357809.Cphy_3838"/>
<keyword evidence="5 6" id="KW-0472">Membrane</keyword>
<name>A9KL36_LACP7</name>
<evidence type="ECO:0000256" key="2">
    <source>
        <dbReference type="ARBA" id="ARBA00009773"/>
    </source>
</evidence>
<comment type="subcellular location">
    <subcellularLocation>
        <location evidence="1">Membrane</location>
        <topology evidence="1">Multi-pass membrane protein</topology>
    </subcellularLocation>
</comment>
<evidence type="ECO:0000256" key="6">
    <source>
        <dbReference type="SAM" id="Phobius"/>
    </source>
</evidence>
<feature type="transmembrane region" description="Helical" evidence="6">
    <location>
        <begin position="215"/>
        <end position="232"/>
    </location>
</feature>
<dbReference type="InterPro" id="IPR014227">
    <property type="entry name" value="YtvI-like"/>
</dbReference>
<feature type="transmembrane region" description="Helical" evidence="6">
    <location>
        <begin position="59"/>
        <end position="86"/>
    </location>
</feature>
<evidence type="ECO:0000256" key="3">
    <source>
        <dbReference type="ARBA" id="ARBA00022692"/>
    </source>
</evidence>
<sequence length="344" mass="38489">MKLSKNKRKLLLTAGTIIAVYIGMKYLLPLFVPFLFAYFIAWLLRPVVGFLHRKLKIPLVVGGGFGVLLLLLVISVILCYLGRILFNQVVLFLRNIPIYQQYFTQQVEIICVTGDKLFGFKDGSLKLVVNDGMETLVKYVQMNILPKMTVQTIKLAIGLAEFLAIFLIILVATILIIKDMEEYKVGLRKSEFYPAVHKITQKLSDTGIAYMKTQMILMSIIAVINAVGFFILKNPYALLIGLAVGIFDGFPVLGSGLILIPWTIVMLLQKKFMHAAVIMSIFLLCQIVREILEPKLLGDKIGVKPIYSMIAMYVGVQLFGVIGFFLGPLSLVIIKTVIATYAEE</sequence>
<accession>A9KL36</accession>
<dbReference type="HOGENOM" id="CLU_031275_4_0_9"/>
<dbReference type="RefSeq" id="WP_012201833.1">
    <property type="nucleotide sequence ID" value="NC_010001.1"/>
</dbReference>
<keyword evidence="4 6" id="KW-1133">Transmembrane helix</keyword>
<dbReference type="InterPro" id="IPR002549">
    <property type="entry name" value="AI-2E-like"/>
</dbReference>
<dbReference type="PANTHER" id="PTHR21716">
    <property type="entry name" value="TRANSMEMBRANE PROTEIN"/>
    <property type="match status" value="1"/>
</dbReference>
<evidence type="ECO:0000256" key="5">
    <source>
        <dbReference type="ARBA" id="ARBA00023136"/>
    </source>
</evidence>
<dbReference type="OrthoDB" id="9774361at2"/>
<comment type="similarity">
    <text evidence="2">Belongs to the autoinducer-2 exporter (AI-2E) (TC 2.A.86) family.</text>
</comment>
<evidence type="ECO:0000256" key="1">
    <source>
        <dbReference type="ARBA" id="ARBA00004141"/>
    </source>
</evidence>
<dbReference type="PANTHER" id="PTHR21716:SF68">
    <property type="entry name" value="TRANSPORT PROTEIN YTVI-RELATED"/>
    <property type="match status" value="1"/>
</dbReference>
<gene>
    <name evidence="7" type="ordered locus">Cphy_3838</name>
</gene>
<feature type="transmembrane region" description="Helical" evidence="6">
    <location>
        <begin position="272"/>
        <end position="289"/>
    </location>
</feature>
<keyword evidence="3 6" id="KW-0812">Transmembrane</keyword>
<proteinExistence type="inferred from homology"/>